<dbReference type="CDD" id="cd06583">
    <property type="entry name" value="PGRP"/>
    <property type="match status" value="1"/>
</dbReference>
<keyword evidence="7" id="KW-1185">Reference proteome</keyword>
<dbReference type="EC" id="3.5.1.28" evidence="2"/>
<dbReference type="PANTHER" id="PTHR30417">
    <property type="entry name" value="N-ACETYLMURAMOYL-L-ALANINE AMIDASE AMID"/>
    <property type="match status" value="1"/>
</dbReference>
<protein>
    <recommendedName>
        <fullName evidence="2">N-acetylmuramoyl-L-alanine amidase</fullName>
        <ecNumber evidence="2">3.5.1.28</ecNumber>
    </recommendedName>
</protein>
<dbReference type="SMART" id="SM00644">
    <property type="entry name" value="Ami_2"/>
    <property type="match status" value="1"/>
</dbReference>
<sequence length="189" mass="21122">MSTLHALTVIDAPLPYVERLETRPLAQVDLVVIHCTELPDLATAREYGERVLYDSGTGNSGHYYIDRDGTVLRYVPEDRSAHHVRGWNPRAIGIELVNTGRYPHWLDSRHQAMAEPYPDAQVDALVALLNRLAGDLPGLRHVAGHEDLDRDRVPASDDPAVLVQRKLDPGPQFPWDRVLAAVPLPRLPL</sequence>
<evidence type="ECO:0000256" key="2">
    <source>
        <dbReference type="ARBA" id="ARBA00011901"/>
    </source>
</evidence>
<evidence type="ECO:0000259" key="5">
    <source>
        <dbReference type="SMART" id="SM00644"/>
    </source>
</evidence>
<gene>
    <name evidence="6" type="ORF">CSC65_13415</name>
</gene>
<organism evidence="6 7">
    <name type="scientific">Pseudoxanthomonas daejeonensis</name>
    <dbReference type="NCBI Taxonomy" id="266062"/>
    <lineage>
        <taxon>Bacteria</taxon>
        <taxon>Pseudomonadati</taxon>
        <taxon>Pseudomonadota</taxon>
        <taxon>Gammaproteobacteria</taxon>
        <taxon>Lysobacterales</taxon>
        <taxon>Lysobacteraceae</taxon>
        <taxon>Pseudoxanthomonas</taxon>
    </lineage>
</organism>
<dbReference type="Proteomes" id="UP000788419">
    <property type="component" value="Unassembled WGS sequence"/>
</dbReference>
<evidence type="ECO:0000256" key="4">
    <source>
        <dbReference type="ARBA" id="ARBA00023316"/>
    </source>
</evidence>
<name>A0ABQ6Z4S7_9GAMM</name>
<dbReference type="SUPFAM" id="SSF55846">
    <property type="entry name" value="N-acetylmuramoyl-L-alanine amidase-like"/>
    <property type="match status" value="1"/>
</dbReference>
<evidence type="ECO:0000313" key="7">
    <source>
        <dbReference type="Proteomes" id="UP000788419"/>
    </source>
</evidence>
<evidence type="ECO:0000256" key="1">
    <source>
        <dbReference type="ARBA" id="ARBA00001561"/>
    </source>
</evidence>
<dbReference type="Pfam" id="PF01510">
    <property type="entry name" value="Amidase_2"/>
    <property type="match status" value="1"/>
</dbReference>
<keyword evidence="4" id="KW-0961">Cell wall biogenesis/degradation</keyword>
<dbReference type="InterPro" id="IPR002502">
    <property type="entry name" value="Amidase_domain"/>
</dbReference>
<dbReference type="PANTHER" id="PTHR30417:SF1">
    <property type="entry name" value="N-ACETYLMURAMOYL-L-ALANINE AMIDASE AMID"/>
    <property type="match status" value="1"/>
</dbReference>
<accession>A0ABQ6Z4S7</accession>
<comment type="caution">
    <text evidence="6">The sequence shown here is derived from an EMBL/GenBank/DDBJ whole genome shotgun (WGS) entry which is preliminary data.</text>
</comment>
<dbReference type="RefSeq" id="WP_162411108.1">
    <property type="nucleotide sequence ID" value="NZ_CP093331.1"/>
</dbReference>
<feature type="domain" description="N-acetylmuramoyl-L-alanine amidase" evidence="5">
    <location>
        <begin position="17"/>
        <end position="160"/>
    </location>
</feature>
<dbReference type="InterPro" id="IPR051206">
    <property type="entry name" value="NAMLAA_amidase_2"/>
</dbReference>
<reference evidence="6 7" key="1">
    <citation type="submission" date="2017-10" db="EMBL/GenBank/DDBJ databases">
        <title>Whole genome sequencing of members of genus Pseudoxanthomonas.</title>
        <authorList>
            <person name="Kumar S."/>
            <person name="Bansal K."/>
            <person name="Kaur A."/>
            <person name="Patil P."/>
            <person name="Sharma S."/>
            <person name="Patil P.B."/>
        </authorList>
    </citation>
    <scope>NUCLEOTIDE SEQUENCE [LARGE SCALE GENOMIC DNA]</scope>
    <source>
        <strain evidence="6 7">DSM 17801</strain>
    </source>
</reference>
<dbReference type="InterPro" id="IPR036505">
    <property type="entry name" value="Amidase/PGRP_sf"/>
</dbReference>
<dbReference type="Gene3D" id="3.40.80.10">
    <property type="entry name" value="Peptidoglycan recognition protein-like"/>
    <property type="match status" value="1"/>
</dbReference>
<evidence type="ECO:0000256" key="3">
    <source>
        <dbReference type="ARBA" id="ARBA00022801"/>
    </source>
</evidence>
<proteinExistence type="predicted"/>
<keyword evidence="3" id="KW-0378">Hydrolase</keyword>
<comment type="catalytic activity">
    <reaction evidence="1">
        <text>Hydrolyzes the link between N-acetylmuramoyl residues and L-amino acid residues in certain cell-wall glycopeptides.</text>
        <dbReference type="EC" id="3.5.1.28"/>
    </reaction>
</comment>
<evidence type="ECO:0000313" key="6">
    <source>
        <dbReference type="EMBL" id="KAF1692812.1"/>
    </source>
</evidence>
<dbReference type="EMBL" id="PDWN01000014">
    <property type="protein sequence ID" value="KAF1692812.1"/>
    <property type="molecule type" value="Genomic_DNA"/>
</dbReference>